<protein>
    <submittedName>
        <fullName evidence="1">Uncharacterized protein</fullName>
    </submittedName>
</protein>
<proteinExistence type="predicted"/>
<dbReference type="KEGG" id="slt:Slit_1564"/>
<gene>
    <name evidence="1" type="ordered locus">Slit_1564</name>
</gene>
<evidence type="ECO:0000313" key="1">
    <source>
        <dbReference type="EMBL" id="ADE11797.1"/>
    </source>
</evidence>
<sequence>MPNKQVPNDSREIALRRWRVMEIELPDGTRSRHVWGHDAKNGLGRASSPIKDFDRESMTAITRSGSNYRLIGLPGNSRLGKDAWRRWCNENAIAAETDVTDQYLNIEQLSTIELNKITSTVDQ</sequence>
<keyword evidence="2" id="KW-1185">Reference proteome</keyword>
<dbReference type="STRING" id="580332.Slit_1564"/>
<dbReference type="AlphaFoldDB" id="D5CS61"/>
<dbReference type="EMBL" id="CP001965">
    <property type="protein sequence ID" value="ADE11797.1"/>
    <property type="molecule type" value="Genomic_DNA"/>
</dbReference>
<dbReference type="HOGENOM" id="CLU_164076_0_0_4"/>
<dbReference type="OrthoDB" id="8902190at2"/>
<dbReference type="RefSeq" id="WP_013029695.1">
    <property type="nucleotide sequence ID" value="NC_013959.1"/>
</dbReference>
<name>D5CS61_SIDLE</name>
<dbReference type="Proteomes" id="UP000001625">
    <property type="component" value="Chromosome"/>
</dbReference>
<dbReference type="eggNOG" id="ENOG50316K7">
    <property type="taxonomic scope" value="Bacteria"/>
</dbReference>
<reference evidence="1 2" key="1">
    <citation type="submission" date="2010-03" db="EMBL/GenBank/DDBJ databases">
        <title>Complete sequence of Sideroxydans lithotrophicus ES-1.</title>
        <authorList>
            <consortium name="US DOE Joint Genome Institute"/>
            <person name="Lucas S."/>
            <person name="Copeland A."/>
            <person name="Lapidus A."/>
            <person name="Cheng J.-F."/>
            <person name="Bruce D."/>
            <person name="Goodwin L."/>
            <person name="Pitluck S."/>
            <person name="Munk A.C."/>
            <person name="Detter J.C."/>
            <person name="Han C."/>
            <person name="Tapia R."/>
            <person name="Larimer F."/>
            <person name="Land M."/>
            <person name="Hauser L."/>
            <person name="Kyrpides N."/>
            <person name="Ivanova N."/>
            <person name="Emerson D."/>
            <person name="Woyke T."/>
        </authorList>
    </citation>
    <scope>NUCLEOTIDE SEQUENCE [LARGE SCALE GENOMIC DNA]</scope>
    <source>
        <strain evidence="1 2">ES-1</strain>
    </source>
</reference>
<evidence type="ECO:0000313" key="2">
    <source>
        <dbReference type="Proteomes" id="UP000001625"/>
    </source>
</evidence>
<accession>D5CS61</accession>
<organism evidence="1 2">
    <name type="scientific">Sideroxydans lithotrophicus (strain ES-1)</name>
    <dbReference type="NCBI Taxonomy" id="580332"/>
    <lineage>
        <taxon>Bacteria</taxon>
        <taxon>Pseudomonadati</taxon>
        <taxon>Pseudomonadota</taxon>
        <taxon>Betaproteobacteria</taxon>
        <taxon>Nitrosomonadales</taxon>
        <taxon>Gallionellaceae</taxon>
        <taxon>Sideroxydans</taxon>
    </lineage>
</organism>